<dbReference type="OrthoDB" id="726408at2759"/>
<feature type="domain" description="WRKY" evidence="8">
    <location>
        <begin position="132"/>
        <end position="191"/>
    </location>
</feature>
<evidence type="ECO:0000256" key="4">
    <source>
        <dbReference type="ARBA" id="ARBA00023163"/>
    </source>
</evidence>
<keyword evidence="7" id="KW-0732">Signal</keyword>
<evidence type="ECO:0000313" key="10">
    <source>
        <dbReference type="RefSeq" id="XP_022998597.1"/>
    </source>
</evidence>
<dbReference type="Proteomes" id="UP000504608">
    <property type="component" value="Unplaced"/>
</dbReference>
<feature type="signal peptide" evidence="7">
    <location>
        <begin position="1"/>
        <end position="25"/>
    </location>
</feature>
<feature type="chain" id="PRO_5026852049" evidence="7">
    <location>
        <begin position="26"/>
        <end position="296"/>
    </location>
</feature>
<name>A0A6J1K8F6_CUCMA</name>
<dbReference type="Pfam" id="PF03106">
    <property type="entry name" value="WRKY"/>
    <property type="match status" value="1"/>
</dbReference>
<dbReference type="RefSeq" id="XP_022998597.1">
    <property type="nucleotide sequence ID" value="XM_023142829.1"/>
</dbReference>
<feature type="region of interest" description="Disordered" evidence="6">
    <location>
        <begin position="225"/>
        <end position="283"/>
    </location>
</feature>
<keyword evidence="2" id="KW-0805">Transcription regulation</keyword>
<dbReference type="PROSITE" id="PS50811">
    <property type="entry name" value="WRKY"/>
    <property type="match status" value="1"/>
</dbReference>
<dbReference type="FunFam" id="2.20.25.80:FF:000004">
    <property type="entry name" value="WRKY transcription factor 65"/>
    <property type="match status" value="1"/>
</dbReference>
<accession>A0A6J1K8F6</accession>
<evidence type="ECO:0000256" key="5">
    <source>
        <dbReference type="ARBA" id="ARBA00023242"/>
    </source>
</evidence>
<evidence type="ECO:0000256" key="7">
    <source>
        <dbReference type="SAM" id="SignalP"/>
    </source>
</evidence>
<reference evidence="10" key="1">
    <citation type="submission" date="2025-08" db="UniProtKB">
        <authorList>
            <consortium name="RefSeq"/>
        </authorList>
    </citation>
    <scope>IDENTIFICATION</scope>
    <source>
        <tissue evidence="10">Young leaves</tissue>
    </source>
</reference>
<dbReference type="SMART" id="SM00774">
    <property type="entry name" value="WRKY"/>
    <property type="match status" value="1"/>
</dbReference>
<dbReference type="Gene3D" id="2.20.25.80">
    <property type="entry name" value="WRKY domain"/>
    <property type="match status" value="1"/>
</dbReference>
<dbReference type="InterPro" id="IPR044810">
    <property type="entry name" value="WRKY_plant"/>
</dbReference>
<comment type="subcellular location">
    <subcellularLocation>
        <location evidence="1">Nucleus</location>
    </subcellularLocation>
</comment>
<dbReference type="GO" id="GO:0003700">
    <property type="term" value="F:DNA-binding transcription factor activity"/>
    <property type="evidence" value="ECO:0007669"/>
    <property type="project" value="InterPro"/>
</dbReference>
<dbReference type="GO" id="GO:0005634">
    <property type="term" value="C:nucleus"/>
    <property type="evidence" value="ECO:0007669"/>
    <property type="project" value="UniProtKB-SubCell"/>
</dbReference>
<dbReference type="SUPFAM" id="SSF118290">
    <property type="entry name" value="WRKY DNA-binding domain"/>
    <property type="match status" value="1"/>
</dbReference>
<dbReference type="GeneID" id="111493184"/>
<dbReference type="KEGG" id="cmax:111493184"/>
<feature type="compositionally biased region" description="Basic and acidic residues" evidence="6">
    <location>
        <begin position="255"/>
        <end position="269"/>
    </location>
</feature>
<dbReference type="PANTHER" id="PTHR32096:SF18">
    <property type="entry name" value="DISEASE RESISTANCE PROTEIN RRS1B-RELATED"/>
    <property type="match status" value="1"/>
</dbReference>
<gene>
    <name evidence="10" type="primary">LOC111493184</name>
</gene>
<feature type="compositionally biased region" description="Acidic residues" evidence="6">
    <location>
        <begin position="230"/>
        <end position="254"/>
    </location>
</feature>
<sequence>MRNKRWQLGRVILSSTLFLSPHSLSLPLFLTNAQQSHCSYFPASNSQQQEQPEQEQIAIAIAIAMELSSVHSRSLKPNPDDDNDTNLSTQLIPEATSKKRKVLQKTVVTVKIGSKKAAIGVGKMKNEGPPPDFWSWRKYGQKPIKGSPYPRGYYRCSTTKGCSAKKQVERCKTDGSMFIITYTSTHNHPGPNISTLNLDQTQEQIQPQPLDQGQNQDVHPIQGLEKQDQDQSEEEEEEEELSMEEEEEEEEEEEKANKTEAENHDHFFDELEELPSPQPFSSYFFDEIRLISAAPS</sequence>
<dbReference type="GO" id="GO:0000976">
    <property type="term" value="F:transcription cis-regulatory region binding"/>
    <property type="evidence" value="ECO:0007669"/>
    <property type="project" value="TreeGrafter"/>
</dbReference>
<evidence type="ECO:0000256" key="1">
    <source>
        <dbReference type="ARBA" id="ARBA00004123"/>
    </source>
</evidence>
<evidence type="ECO:0000259" key="8">
    <source>
        <dbReference type="PROSITE" id="PS50811"/>
    </source>
</evidence>
<evidence type="ECO:0000256" key="6">
    <source>
        <dbReference type="SAM" id="MobiDB-lite"/>
    </source>
</evidence>
<dbReference type="InterPro" id="IPR036576">
    <property type="entry name" value="WRKY_dom_sf"/>
</dbReference>
<dbReference type="AlphaFoldDB" id="A0A6J1K8F6"/>
<organism evidence="9 10">
    <name type="scientific">Cucurbita maxima</name>
    <name type="common">Pumpkin</name>
    <name type="synonym">Winter squash</name>
    <dbReference type="NCBI Taxonomy" id="3661"/>
    <lineage>
        <taxon>Eukaryota</taxon>
        <taxon>Viridiplantae</taxon>
        <taxon>Streptophyta</taxon>
        <taxon>Embryophyta</taxon>
        <taxon>Tracheophyta</taxon>
        <taxon>Spermatophyta</taxon>
        <taxon>Magnoliopsida</taxon>
        <taxon>eudicotyledons</taxon>
        <taxon>Gunneridae</taxon>
        <taxon>Pentapetalae</taxon>
        <taxon>rosids</taxon>
        <taxon>fabids</taxon>
        <taxon>Cucurbitales</taxon>
        <taxon>Cucurbitaceae</taxon>
        <taxon>Cucurbiteae</taxon>
        <taxon>Cucurbita</taxon>
    </lineage>
</organism>
<evidence type="ECO:0000256" key="3">
    <source>
        <dbReference type="ARBA" id="ARBA00023125"/>
    </source>
</evidence>
<protein>
    <submittedName>
        <fullName evidence="10">Probable WRKY transcription factor 69</fullName>
    </submittedName>
</protein>
<evidence type="ECO:0000256" key="2">
    <source>
        <dbReference type="ARBA" id="ARBA00023015"/>
    </source>
</evidence>
<dbReference type="InterPro" id="IPR003657">
    <property type="entry name" value="WRKY_dom"/>
</dbReference>
<keyword evidence="5" id="KW-0539">Nucleus</keyword>
<keyword evidence="4" id="KW-0804">Transcription</keyword>
<dbReference type="PANTHER" id="PTHR32096">
    <property type="entry name" value="WRKY TRANSCRIPTION FACTOR 30-RELATED-RELATED"/>
    <property type="match status" value="1"/>
</dbReference>
<keyword evidence="9" id="KW-1185">Reference proteome</keyword>
<evidence type="ECO:0000313" key="9">
    <source>
        <dbReference type="Proteomes" id="UP000504608"/>
    </source>
</evidence>
<keyword evidence="3" id="KW-0238">DNA-binding</keyword>
<proteinExistence type="predicted"/>